<name>A0A2P5EXW7_TREOI</name>
<sequence length="155" mass="17765">MDSVVLPPIILTNDADVEFWLDEYSISNQYRTPLYVTMIERCRPNILTERYSQTQSYVPETVKEQNKDHHTKAQLYDPNPSICALANSYSDMYEELNDCGEDDICSGETMAFHGDKTNLNSDDDHLMSDDTSNNDNYNTMSQLMCKEKVGIVRGK</sequence>
<keyword evidence="2" id="KW-1185">Reference proteome</keyword>
<dbReference type="AlphaFoldDB" id="A0A2P5EXW7"/>
<proteinExistence type="predicted"/>
<dbReference type="Proteomes" id="UP000237000">
    <property type="component" value="Unassembled WGS sequence"/>
</dbReference>
<dbReference type="EMBL" id="JXTC01000084">
    <property type="protein sequence ID" value="PON90376.1"/>
    <property type="molecule type" value="Genomic_DNA"/>
</dbReference>
<dbReference type="InParanoid" id="A0A2P5EXW7"/>
<reference evidence="2" key="1">
    <citation type="submission" date="2016-06" db="EMBL/GenBank/DDBJ databases">
        <title>Parallel loss of symbiosis genes in relatives of nitrogen-fixing non-legume Parasponia.</title>
        <authorList>
            <person name="Van Velzen R."/>
            <person name="Holmer R."/>
            <person name="Bu F."/>
            <person name="Rutten L."/>
            <person name="Van Zeijl A."/>
            <person name="Liu W."/>
            <person name="Santuari L."/>
            <person name="Cao Q."/>
            <person name="Sharma T."/>
            <person name="Shen D."/>
            <person name="Roswanjaya Y."/>
            <person name="Wardhani T."/>
            <person name="Kalhor M.S."/>
            <person name="Jansen J."/>
            <person name="Van den Hoogen J."/>
            <person name="Gungor B."/>
            <person name="Hartog M."/>
            <person name="Hontelez J."/>
            <person name="Verver J."/>
            <person name="Yang W.-C."/>
            <person name="Schijlen E."/>
            <person name="Repin R."/>
            <person name="Schilthuizen M."/>
            <person name="Schranz E."/>
            <person name="Heidstra R."/>
            <person name="Miyata K."/>
            <person name="Fedorova E."/>
            <person name="Kohlen W."/>
            <person name="Bisseling T."/>
            <person name="Smit S."/>
            <person name="Geurts R."/>
        </authorList>
    </citation>
    <scope>NUCLEOTIDE SEQUENCE [LARGE SCALE GENOMIC DNA]</scope>
    <source>
        <strain evidence="2">cv. RG33-2</strain>
    </source>
</reference>
<accession>A0A2P5EXW7</accession>
<evidence type="ECO:0000313" key="2">
    <source>
        <dbReference type="Proteomes" id="UP000237000"/>
    </source>
</evidence>
<protein>
    <submittedName>
        <fullName evidence="1">Uncharacterized protein</fullName>
    </submittedName>
</protein>
<gene>
    <name evidence="1" type="ORF">TorRG33x02_138450</name>
</gene>
<organism evidence="1 2">
    <name type="scientific">Trema orientale</name>
    <name type="common">Charcoal tree</name>
    <name type="synonym">Celtis orientalis</name>
    <dbReference type="NCBI Taxonomy" id="63057"/>
    <lineage>
        <taxon>Eukaryota</taxon>
        <taxon>Viridiplantae</taxon>
        <taxon>Streptophyta</taxon>
        <taxon>Embryophyta</taxon>
        <taxon>Tracheophyta</taxon>
        <taxon>Spermatophyta</taxon>
        <taxon>Magnoliopsida</taxon>
        <taxon>eudicotyledons</taxon>
        <taxon>Gunneridae</taxon>
        <taxon>Pentapetalae</taxon>
        <taxon>rosids</taxon>
        <taxon>fabids</taxon>
        <taxon>Rosales</taxon>
        <taxon>Cannabaceae</taxon>
        <taxon>Trema</taxon>
    </lineage>
</organism>
<evidence type="ECO:0000313" key="1">
    <source>
        <dbReference type="EMBL" id="PON90376.1"/>
    </source>
</evidence>
<comment type="caution">
    <text evidence="1">The sequence shown here is derived from an EMBL/GenBank/DDBJ whole genome shotgun (WGS) entry which is preliminary data.</text>
</comment>